<evidence type="ECO:0000313" key="2">
    <source>
        <dbReference type="EMBL" id="AWB27858.1"/>
    </source>
</evidence>
<feature type="compositionally biased region" description="Acidic residues" evidence="1">
    <location>
        <begin position="13"/>
        <end position="29"/>
    </location>
</feature>
<feature type="compositionally biased region" description="Basic and acidic residues" evidence="1">
    <location>
        <begin position="1"/>
        <end position="12"/>
    </location>
</feature>
<dbReference type="AlphaFoldDB" id="A0A2R4X246"/>
<protein>
    <submittedName>
        <fullName evidence="2">Uncharacterized protein</fullName>
    </submittedName>
</protein>
<feature type="compositionally biased region" description="Basic and acidic residues" evidence="1">
    <location>
        <begin position="30"/>
        <end position="40"/>
    </location>
</feature>
<gene>
    <name evidence="2" type="ORF">HARCEL1_09105</name>
</gene>
<proteinExistence type="predicted"/>
<name>A0A2R4X246_9EURY</name>
<dbReference type="EMBL" id="CP028858">
    <property type="protein sequence ID" value="AWB27858.1"/>
    <property type="molecule type" value="Genomic_DNA"/>
</dbReference>
<feature type="region of interest" description="Disordered" evidence="1">
    <location>
        <begin position="1"/>
        <end position="40"/>
    </location>
</feature>
<evidence type="ECO:0000313" key="3">
    <source>
        <dbReference type="Proteomes" id="UP000244727"/>
    </source>
</evidence>
<sequence length="63" mass="7132">MSETVTTERRDEEPTDDYDAASESAEDVDERAAETERVDDHLDVEDGCGCAEVWEHLSEERAE</sequence>
<organism evidence="2 3">
    <name type="scientific">Halococcoides cellulosivorans</name>
    <dbReference type="NCBI Taxonomy" id="1679096"/>
    <lineage>
        <taxon>Archaea</taxon>
        <taxon>Methanobacteriati</taxon>
        <taxon>Methanobacteriota</taxon>
        <taxon>Stenosarchaea group</taxon>
        <taxon>Halobacteria</taxon>
        <taxon>Halobacteriales</taxon>
        <taxon>Haloarculaceae</taxon>
        <taxon>Halococcoides</taxon>
    </lineage>
</organism>
<dbReference type="RefSeq" id="WP_108382644.1">
    <property type="nucleotide sequence ID" value="NZ_CP028858.1"/>
</dbReference>
<dbReference type="Proteomes" id="UP000244727">
    <property type="component" value="Chromosome"/>
</dbReference>
<reference evidence="2 3" key="1">
    <citation type="submission" date="2018-04" db="EMBL/GenBank/DDBJ databases">
        <title>Halococcoides cellulosivorans gen. nov., sp. nov., an extremely halophilic cellulose-utilizing haloarchaeon from hypersaline lakes.</title>
        <authorList>
            <person name="Sorokin D.Y."/>
            <person name="Toshchakov S.V."/>
            <person name="Samarov N.I."/>
            <person name="Korzhenkov A."/>
            <person name="Kublanov I.V."/>
        </authorList>
    </citation>
    <scope>NUCLEOTIDE SEQUENCE [LARGE SCALE GENOMIC DNA]</scope>
    <source>
        <strain evidence="2 3">HArcel1</strain>
    </source>
</reference>
<keyword evidence="3" id="KW-1185">Reference proteome</keyword>
<accession>A0A2R4X246</accession>
<dbReference type="KEGG" id="harc:HARCEL1_09105"/>
<evidence type="ECO:0000256" key="1">
    <source>
        <dbReference type="SAM" id="MobiDB-lite"/>
    </source>
</evidence>
<dbReference type="GeneID" id="36512662"/>